<organism evidence="7 8">
    <name type="scientific">Agromyces terreus</name>
    <dbReference type="NCBI Taxonomy" id="424795"/>
    <lineage>
        <taxon>Bacteria</taxon>
        <taxon>Bacillati</taxon>
        <taxon>Actinomycetota</taxon>
        <taxon>Actinomycetes</taxon>
        <taxon>Micrococcales</taxon>
        <taxon>Microbacteriaceae</taxon>
        <taxon>Agromyces</taxon>
    </lineage>
</organism>
<proteinExistence type="predicted"/>
<dbReference type="PANTHER" id="PTHR30055:SF234">
    <property type="entry name" value="HTH-TYPE TRANSCRIPTIONAL REGULATOR BETI"/>
    <property type="match status" value="1"/>
</dbReference>
<keyword evidence="2 4" id="KW-0238">DNA-binding</keyword>
<dbReference type="Pfam" id="PF00440">
    <property type="entry name" value="TetR_N"/>
    <property type="match status" value="2"/>
</dbReference>
<protein>
    <submittedName>
        <fullName evidence="7">AcrR family transcriptional regulator</fullName>
    </submittedName>
</protein>
<dbReference type="Proteomes" id="UP001139722">
    <property type="component" value="Unassembled WGS sequence"/>
</dbReference>
<feature type="domain" description="HTH tetR-type" evidence="6">
    <location>
        <begin position="24"/>
        <end position="84"/>
    </location>
</feature>
<dbReference type="PRINTS" id="PR00455">
    <property type="entry name" value="HTHTETR"/>
</dbReference>
<dbReference type="InterPro" id="IPR009057">
    <property type="entry name" value="Homeodomain-like_sf"/>
</dbReference>
<dbReference type="PANTHER" id="PTHR30055">
    <property type="entry name" value="HTH-TYPE TRANSCRIPTIONAL REGULATOR RUTR"/>
    <property type="match status" value="1"/>
</dbReference>
<dbReference type="EMBL" id="JAMZDY010000001">
    <property type="protein sequence ID" value="MCP2370288.1"/>
    <property type="molecule type" value="Genomic_DNA"/>
</dbReference>
<feature type="DNA-binding region" description="H-T-H motif" evidence="4">
    <location>
        <begin position="284"/>
        <end position="303"/>
    </location>
</feature>
<feature type="region of interest" description="Disordered" evidence="5">
    <location>
        <begin position="207"/>
        <end position="262"/>
    </location>
</feature>
<keyword evidence="3" id="KW-0804">Transcription</keyword>
<evidence type="ECO:0000256" key="1">
    <source>
        <dbReference type="ARBA" id="ARBA00023015"/>
    </source>
</evidence>
<dbReference type="InterPro" id="IPR050109">
    <property type="entry name" value="HTH-type_TetR-like_transc_reg"/>
</dbReference>
<keyword evidence="8" id="KW-1185">Reference proteome</keyword>
<sequence length="450" mass="47804">MEQVMTADAAADAAAPTSRAAAAARTRAGILAAASRLFVERGFGAVSMRDIAAEAGLSHPGVIRHFASKDEILEVVVTEFSAITEAEIESRYGRAEDVRIFGDVARRNAAIDGYIPLFTTLAGEATSASHPAHVHFRERHAQLRARSSAMFRAAITAGDLPRDTDAVGETVRLSAAWDGLQLISLYLPDLVDIPAMLDRHLDGLRTGPGAGEAGGPGGLGPGASGPGTAGASEASVVDRPSPAPFTPHASPEPEAGYAPGRARRAQIVADASTLFARRGFHATSLREIAEHAGIGKSTLLHHFSSKDDLLAAVIAHRDATIDERIAAEAGGTPSAFLHDIPRHARLNAEHEAGLIELYAVLSAEAAAPTHPGHEYFRARFANAVEQFTELFSLAVRPADAGFDPLFEAIWFIALWDGLQLQWLYDPETIDVADHLEAHLARFTRFAPPAE</sequence>
<dbReference type="GO" id="GO:0003700">
    <property type="term" value="F:DNA-binding transcription factor activity"/>
    <property type="evidence" value="ECO:0007669"/>
    <property type="project" value="TreeGrafter"/>
</dbReference>
<feature type="compositionally biased region" description="Gly residues" evidence="5">
    <location>
        <begin position="207"/>
        <end position="228"/>
    </location>
</feature>
<evidence type="ECO:0000256" key="4">
    <source>
        <dbReference type="PROSITE-ProRule" id="PRU00335"/>
    </source>
</evidence>
<dbReference type="RefSeq" id="WP_232057553.1">
    <property type="nucleotide sequence ID" value="NZ_BAAANU010000055.1"/>
</dbReference>
<keyword evidence="1" id="KW-0805">Transcription regulation</keyword>
<comment type="caution">
    <text evidence="7">The sequence shown here is derived from an EMBL/GenBank/DDBJ whole genome shotgun (WGS) entry which is preliminary data.</text>
</comment>
<feature type="DNA-binding region" description="H-T-H motif" evidence="4">
    <location>
        <begin position="47"/>
        <end position="66"/>
    </location>
</feature>
<dbReference type="Gene3D" id="1.10.357.10">
    <property type="entry name" value="Tetracycline Repressor, domain 2"/>
    <property type="match status" value="2"/>
</dbReference>
<name>A0A9X2GZP6_9MICO</name>
<dbReference type="GO" id="GO:0000976">
    <property type="term" value="F:transcription cis-regulatory region binding"/>
    <property type="evidence" value="ECO:0007669"/>
    <property type="project" value="TreeGrafter"/>
</dbReference>
<dbReference type="SUPFAM" id="SSF48498">
    <property type="entry name" value="Tetracyclin repressor-like, C-terminal domain"/>
    <property type="match status" value="2"/>
</dbReference>
<dbReference type="AlphaFoldDB" id="A0A9X2GZP6"/>
<evidence type="ECO:0000313" key="7">
    <source>
        <dbReference type="EMBL" id="MCP2370288.1"/>
    </source>
</evidence>
<reference evidence="7" key="1">
    <citation type="submission" date="2022-06" db="EMBL/GenBank/DDBJ databases">
        <title>Sequencing the genomes of 1000 actinobacteria strains.</title>
        <authorList>
            <person name="Klenk H.-P."/>
        </authorList>
    </citation>
    <scope>NUCLEOTIDE SEQUENCE</scope>
    <source>
        <strain evidence="7">DSM 22016</strain>
    </source>
</reference>
<dbReference type="PROSITE" id="PS50977">
    <property type="entry name" value="HTH_TETR_2"/>
    <property type="match status" value="2"/>
</dbReference>
<feature type="domain" description="HTH tetR-type" evidence="6">
    <location>
        <begin position="261"/>
        <end position="321"/>
    </location>
</feature>
<dbReference type="InterPro" id="IPR001647">
    <property type="entry name" value="HTH_TetR"/>
</dbReference>
<evidence type="ECO:0000256" key="5">
    <source>
        <dbReference type="SAM" id="MobiDB-lite"/>
    </source>
</evidence>
<gene>
    <name evidence="7" type="ORF">BJ978_000964</name>
</gene>
<evidence type="ECO:0000256" key="2">
    <source>
        <dbReference type="ARBA" id="ARBA00023125"/>
    </source>
</evidence>
<dbReference type="SUPFAM" id="SSF46689">
    <property type="entry name" value="Homeodomain-like"/>
    <property type="match status" value="2"/>
</dbReference>
<dbReference type="InterPro" id="IPR036271">
    <property type="entry name" value="Tet_transcr_reg_TetR-rel_C_sf"/>
</dbReference>
<evidence type="ECO:0000256" key="3">
    <source>
        <dbReference type="ARBA" id="ARBA00023163"/>
    </source>
</evidence>
<evidence type="ECO:0000259" key="6">
    <source>
        <dbReference type="PROSITE" id="PS50977"/>
    </source>
</evidence>
<evidence type="ECO:0000313" key="8">
    <source>
        <dbReference type="Proteomes" id="UP001139722"/>
    </source>
</evidence>
<accession>A0A9X2GZP6</accession>